<feature type="domain" description="AB hydrolase-1" evidence="1">
    <location>
        <begin position="53"/>
        <end position="289"/>
    </location>
</feature>
<dbReference type="Proteomes" id="UP000070612">
    <property type="component" value="Unassembled WGS sequence"/>
</dbReference>
<dbReference type="PANTHER" id="PTHR43689">
    <property type="entry name" value="HYDROLASE"/>
    <property type="match status" value="1"/>
</dbReference>
<dbReference type="EMBL" id="LGTW01000021">
    <property type="protein sequence ID" value="KWX21154.1"/>
    <property type="molecule type" value="Genomic_DNA"/>
</dbReference>
<sequence length="310" mass="33840">MNTVRDFDAYARFLPPQYRAEPLIEPTSTWWPWRGRTVHIARAAVPDSDIRALVLHGAGGYSGALWPFAAFAAAEGADVLVPDLPLYGDTVVPRPASVRYDDWVELLCDLVRAECERDDRPLIVFGASMGGLLGYEVAARTRLVTHVVATCLLDPADPAARRAASRISRLGGVAPGLMRVAEPVMGGLRVPIRWLVKMTAMSGNRELSRLCATDPKGGGIRVPLGFLSSWLNFAHTAPETFDAAPVTLVHPGADRWTPPALSIRFLDRIAAPTQLVMLENCGHYPVEEPGLSQLVSALRRVREQALDQIH</sequence>
<proteinExistence type="predicted"/>
<protein>
    <submittedName>
        <fullName evidence="2">Lysophospholipase</fullName>
    </submittedName>
</protein>
<dbReference type="Gene3D" id="3.40.50.1820">
    <property type="entry name" value="alpha/beta hydrolase"/>
    <property type="match status" value="1"/>
</dbReference>
<gene>
    <name evidence="2" type="ORF">AFM11_26185</name>
</gene>
<evidence type="ECO:0000313" key="2">
    <source>
        <dbReference type="EMBL" id="KWX21154.1"/>
    </source>
</evidence>
<organism evidence="2 3">
    <name type="scientific">Mycolicibacterium wolinskyi</name>
    <dbReference type="NCBI Taxonomy" id="59750"/>
    <lineage>
        <taxon>Bacteria</taxon>
        <taxon>Bacillati</taxon>
        <taxon>Actinomycetota</taxon>
        <taxon>Actinomycetes</taxon>
        <taxon>Mycobacteriales</taxon>
        <taxon>Mycobacteriaceae</taxon>
        <taxon>Mycolicibacterium</taxon>
    </lineage>
</organism>
<comment type="caution">
    <text evidence="2">The sequence shown here is derived from an EMBL/GenBank/DDBJ whole genome shotgun (WGS) entry which is preliminary data.</text>
</comment>
<keyword evidence="3" id="KW-1185">Reference proteome</keyword>
<reference evidence="2 3" key="1">
    <citation type="submission" date="2015-07" db="EMBL/GenBank/DDBJ databases">
        <title>A draft genome sequence of Mycobacterium wolinskyi.</title>
        <authorList>
            <person name="de Man T.J."/>
            <person name="Perry K.A."/>
            <person name="Coulliette A.D."/>
            <person name="Jensen B."/>
            <person name="Toney N.C."/>
            <person name="Limbago B.M."/>
            <person name="Noble-Wang J."/>
        </authorList>
    </citation>
    <scope>NUCLEOTIDE SEQUENCE [LARGE SCALE GENOMIC DNA]</scope>
    <source>
        <strain evidence="2 3">CDC_01</strain>
    </source>
</reference>
<dbReference type="SUPFAM" id="SSF53474">
    <property type="entry name" value="alpha/beta-Hydrolases"/>
    <property type="match status" value="1"/>
</dbReference>
<dbReference type="Pfam" id="PF12697">
    <property type="entry name" value="Abhydrolase_6"/>
    <property type="match status" value="1"/>
</dbReference>
<dbReference type="RefSeq" id="WP_067854784.1">
    <property type="nucleotide sequence ID" value="NZ_LGTW01000021.1"/>
</dbReference>
<dbReference type="PATRIC" id="fig|59750.3.peg.3103"/>
<dbReference type="GO" id="GO:0003824">
    <property type="term" value="F:catalytic activity"/>
    <property type="evidence" value="ECO:0007669"/>
    <property type="project" value="UniProtKB-ARBA"/>
</dbReference>
<accession>A0A132PFV1</accession>
<name>A0A132PFV1_9MYCO</name>
<dbReference type="PANTHER" id="PTHR43689:SF8">
    <property type="entry name" value="ALPHA_BETA-HYDROLASES SUPERFAMILY PROTEIN"/>
    <property type="match status" value="1"/>
</dbReference>
<dbReference type="InterPro" id="IPR000073">
    <property type="entry name" value="AB_hydrolase_1"/>
</dbReference>
<evidence type="ECO:0000259" key="1">
    <source>
        <dbReference type="Pfam" id="PF12697"/>
    </source>
</evidence>
<dbReference type="InterPro" id="IPR029058">
    <property type="entry name" value="AB_hydrolase_fold"/>
</dbReference>
<evidence type="ECO:0000313" key="3">
    <source>
        <dbReference type="Proteomes" id="UP000070612"/>
    </source>
</evidence>
<dbReference type="AlphaFoldDB" id="A0A132PFV1"/>
<dbReference type="STRING" id="59750.AWC31_23415"/>